<dbReference type="Pfam" id="PF00702">
    <property type="entry name" value="Hydrolase"/>
    <property type="match status" value="1"/>
</dbReference>
<dbReference type="Gene3D" id="1.10.150.240">
    <property type="entry name" value="Putative phosphatase, domain 2"/>
    <property type="match status" value="1"/>
</dbReference>
<organism evidence="1 2">
    <name type="scientific">Flavobacterium fontis</name>
    <dbReference type="NCBI Taxonomy" id="1124188"/>
    <lineage>
        <taxon>Bacteria</taxon>
        <taxon>Pseudomonadati</taxon>
        <taxon>Bacteroidota</taxon>
        <taxon>Flavobacteriia</taxon>
        <taxon>Flavobacteriales</taxon>
        <taxon>Flavobacteriaceae</taxon>
        <taxon>Flavobacterium</taxon>
    </lineage>
</organism>
<dbReference type="InterPro" id="IPR036412">
    <property type="entry name" value="HAD-like_sf"/>
</dbReference>
<evidence type="ECO:0000313" key="1">
    <source>
        <dbReference type="EMBL" id="SHE93428.1"/>
    </source>
</evidence>
<dbReference type="RefSeq" id="WP_317044499.1">
    <property type="nucleotide sequence ID" value="NZ_FQVQ01000002.1"/>
</dbReference>
<dbReference type="NCBIfam" id="TIGR01549">
    <property type="entry name" value="HAD-SF-IA-v1"/>
    <property type="match status" value="1"/>
</dbReference>
<dbReference type="PRINTS" id="PR00413">
    <property type="entry name" value="HADHALOGNASE"/>
</dbReference>
<dbReference type="SFLD" id="SFLDS00003">
    <property type="entry name" value="Haloacid_Dehalogenase"/>
    <property type="match status" value="1"/>
</dbReference>
<name>A0A1M4XJ61_9FLAO</name>
<accession>A0A1M4XJ61</accession>
<dbReference type="NCBIfam" id="TIGR02254">
    <property type="entry name" value="YjjG_YfnB"/>
    <property type="match status" value="1"/>
</dbReference>
<dbReference type="InterPro" id="IPR023198">
    <property type="entry name" value="PGP-like_dom2"/>
</dbReference>
<dbReference type="InterPro" id="IPR006439">
    <property type="entry name" value="HAD-SF_hydro_IA"/>
</dbReference>
<dbReference type="InterPro" id="IPR052550">
    <property type="entry name" value="Pyrimidine_5'-ntase_YjjG"/>
</dbReference>
<dbReference type="EMBL" id="FQVQ01000002">
    <property type="protein sequence ID" value="SHE93428.1"/>
    <property type="molecule type" value="Genomic_DNA"/>
</dbReference>
<dbReference type="SFLD" id="SFLDG01135">
    <property type="entry name" value="C1.5.6:_HAD__Beta-PGM__Phospha"/>
    <property type="match status" value="1"/>
</dbReference>
<dbReference type="InterPro" id="IPR023214">
    <property type="entry name" value="HAD_sf"/>
</dbReference>
<dbReference type="STRING" id="1124188.SAMN05444377_10270"/>
<dbReference type="SFLD" id="SFLDG01129">
    <property type="entry name" value="C1.5:_HAD__Beta-PGM__Phosphata"/>
    <property type="match status" value="1"/>
</dbReference>
<dbReference type="PANTHER" id="PTHR47478:SF1">
    <property type="entry name" value="PYRIMIDINE 5'-NUCLEOTIDASE YJJG"/>
    <property type="match status" value="1"/>
</dbReference>
<dbReference type="AlphaFoldDB" id="A0A1M4XJ61"/>
<keyword evidence="2" id="KW-1185">Reference proteome</keyword>
<dbReference type="Proteomes" id="UP000184147">
    <property type="component" value="Unassembled WGS sequence"/>
</dbReference>
<sequence length="230" mass="26458">MKGITDIFFDLDHTLWDFERNSALAFASVLEAFDIDIPLADFLTHYVPLNRWYWEQYRKDLVTQAELRYGRLKETFDRLDYAISDALLHEMSEAYIQNLPLNNHLYDGALELLEFLQPHYKLHIITNGFQAVQDKKIKNSGIAPYFQTITNSETAGVKKPHPKIFQVALTEAQCTPQQAVMIGDCLEADVQGALEVGMQAIFFNEFNVAVPETIRQVTNLYELKPIFSYA</sequence>
<reference evidence="1 2" key="1">
    <citation type="submission" date="2016-11" db="EMBL/GenBank/DDBJ databases">
        <authorList>
            <person name="Jaros S."/>
            <person name="Januszkiewicz K."/>
            <person name="Wedrychowicz H."/>
        </authorList>
    </citation>
    <scope>NUCLEOTIDE SEQUENCE [LARGE SCALE GENOMIC DNA]</scope>
    <source>
        <strain evidence="1 2">DSM 25660</strain>
    </source>
</reference>
<keyword evidence="1" id="KW-0378">Hydrolase</keyword>
<dbReference type="SUPFAM" id="SSF56784">
    <property type="entry name" value="HAD-like"/>
    <property type="match status" value="1"/>
</dbReference>
<dbReference type="CDD" id="cd04305">
    <property type="entry name" value="HAD_Neu5Ac-Pase_like"/>
    <property type="match status" value="1"/>
</dbReference>
<protein>
    <submittedName>
        <fullName evidence="1">Putative hydrolase of the HAD superfamily</fullName>
    </submittedName>
</protein>
<evidence type="ECO:0000313" key="2">
    <source>
        <dbReference type="Proteomes" id="UP000184147"/>
    </source>
</evidence>
<dbReference type="PANTHER" id="PTHR47478">
    <property type="match status" value="1"/>
</dbReference>
<dbReference type="InterPro" id="IPR011951">
    <property type="entry name" value="HAD-SF_hydro_IA_YjjG/PynA"/>
</dbReference>
<dbReference type="Gene3D" id="3.40.50.1000">
    <property type="entry name" value="HAD superfamily/HAD-like"/>
    <property type="match status" value="1"/>
</dbReference>
<dbReference type="GO" id="GO:0008253">
    <property type="term" value="F:5'-nucleotidase activity"/>
    <property type="evidence" value="ECO:0007669"/>
    <property type="project" value="InterPro"/>
</dbReference>
<gene>
    <name evidence="1" type="ORF">SAMN05444377_10270</name>
</gene>
<proteinExistence type="predicted"/>